<dbReference type="EMBL" id="CP047020">
    <property type="protein sequence ID" value="QHA02643.1"/>
    <property type="molecule type" value="Genomic_DNA"/>
</dbReference>
<dbReference type="InterPro" id="IPR032710">
    <property type="entry name" value="NTF2-like_dom_sf"/>
</dbReference>
<evidence type="ECO:0000313" key="2">
    <source>
        <dbReference type="Proteomes" id="UP000436138"/>
    </source>
</evidence>
<protein>
    <recommendedName>
        <fullName evidence="3">Ester cyclase</fullName>
    </recommendedName>
</protein>
<dbReference type="InterPro" id="IPR009959">
    <property type="entry name" value="Cyclase_SnoaL-like"/>
</dbReference>
<dbReference type="GO" id="GO:0030638">
    <property type="term" value="P:polyketide metabolic process"/>
    <property type="evidence" value="ECO:0007669"/>
    <property type="project" value="InterPro"/>
</dbReference>
<dbReference type="SUPFAM" id="SSF54427">
    <property type="entry name" value="NTF2-like"/>
    <property type="match status" value="1"/>
</dbReference>
<dbReference type="Gene3D" id="3.10.450.50">
    <property type="match status" value="1"/>
</dbReference>
<dbReference type="Pfam" id="PF07366">
    <property type="entry name" value="SnoaL"/>
    <property type="match status" value="1"/>
</dbReference>
<dbReference type="RefSeq" id="WP_158917849.1">
    <property type="nucleotide sequence ID" value="NZ_CP047020.1"/>
</dbReference>
<organism evidence="1 2">
    <name type="scientific">Streptomyces broussonetiae</name>
    <dbReference type="NCBI Taxonomy" id="2686304"/>
    <lineage>
        <taxon>Bacteria</taxon>
        <taxon>Bacillati</taxon>
        <taxon>Actinomycetota</taxon>
        <taxon>Actinomycetes</taxon>
        <taxon>Kitasatosporales</taxon>
        <taxon>Streptomycetaceae</taxon>
        <taxon>Streptomyces</taxon>
    </lineage>
</organism>
<name>A0A6I6MQN9_9ACTN</name>
<proteinExistence type="predicted"/>
<accession>A0A6I6MQN9</accession>
<sequence length="182" mass="20285">MTDAQLTARDLAVRCVRMMAEGTLADFERLIHPDAVNRESRAEPPAARGRGPRAFHASALWLRAAYCDLEWRIDEAVTEAGLVVLHTTMSARHTGTFVTYDANAYPSGAFPATGKTFSVTQTHWCRIAGGQLTEHWANRDDLGQAVQLGWVPPSPRYILRMQRALRRARREHARAGAPRVLP</sequence>
<reference evidence="1 2" key="1">
    <citation type="submission" date="2019-12" db="EMBL/GenBank/DDBJ databases">
        <title>Streptomyces sp. strain T44 isolated from rhizosphere soil of Broussonetia papyrifera.</title>
        <authorList>
            <person name="Mo P."/>
        </authorList>
    </citation>
    <scope>NUCLEOTIDE SEQUENCE [LARGE SCALE GENOMIC DNA]</scope>
    <source>
        <strain evidence="1 2">T44</strain>
    </source>
</reference>
<gene>
    <name evidence="1" type="ORF">GQF42_04485</name>
</gene>
<dbReference type="KEGG" id="sbro:GQF42_04485"/>
<evidence type="ECO:0008006" key="3">
    <source>
        <dbReference type="Google" id="ProtNLM"/>
    </source>
</evidence>
<keyword evidence="2" id="KW-1185">Reference proteome</keyword>
<dbReference type="AlphaFoldDB" id="A0A6I6MQN9"/>
<evidence type="ECO:0000313" key="1">
    <source>
        <dbReference type="EMBL" id="QHA02643.1"/>
    </source>
</evidence>
<dbReference type="Proteomes" id="UP000436138">
    <property type="component" value="Chromosome"/>
</dbReference>